<proteinExistence type="predicted"/>
<protein>
    <submittedName>
        <fullName evidence="1">Uncharacterized protein</fullName>
    </submittedName>
</protein>
<dbReference type="EMBL" id="LXWW01000029">
    <property type="protein sequence ID" value="OAO17472.1"/>
    <property type="molecule type" value="Genomic_DNA"/>
</dbReference>
<sequence>MSVASIRGLSQRWLRAGLGVRCIPAAIGLRSLCIPISSNGRSIAQFQRSFSTESRDLMNRILQKYPPSETKRPKTDIISDLSRQKLSLETQKKLIAELVTNEEPLSDKEVESVLFSLVKQKYYMSVLAFTDYCLEKNLVPRLSETSVYWLFYCCGLYKDKEVLKAVLKAVPKSVKGKYVYKAKLAKSLFCCKSFDEGAAILKHFEEMGFPYSDCNGYLLEGLALGQYYQECIRVFEKIHAMVKKQSESVTAKEVRIYDKCYYAAFISYCRLNREQDAISVKKEAESNGITLSIRCYDALCEMIDHSKEWKELAQHVFSVLQAKHLKVSDVQKSIICARAKELQYKRGIDAITEYCKHYDTVLDMNTNNHELTLQCRDLNESMCRMRVLKLFEDVEKRYKWKGAEALTITIRTSKAQGGVVRLLQKDLYPPVGVRIEGSNMKVDVMDLVRWYNRKPFQFSYFK</sequence>
<dbReference type="OrthoDB" id="10558576at2759"/>
<dbReference type="Proteomes" id="UP000078348">
    <property type="component" value="Unassembled WGS sequence"/>
</dbReference>
<comment type="caution">
    <text evidence="1">The sequence shown here is derived from an EMBL/GenBank/DDBJ whole genome shotgun (WGS) entry which is preliminary data.</text>
</comment>
<evidence type="ECO:0000313" key="1">
    <source>
        <dbReference type="EMBL" id="OAO17472.1"/>
    </source>
</evidence>
<evidence type="ECO:0000313" key="2">
    <source>
        <dbReference type="Proteomes" id="UP000078348"/>
    </source>
</evidence>
<dbReference type="AlphaFoldDB" id="A0A196SMN2"/>
<gene>
    <name evidence="1" type="ORF">AV274_0815</name>
</gene>
<name>A0A196SMN2_BLAHN</name>
<organism evidence="1 2">
    <name type="scientific">Blastocystis sp. subtype 1 (strain ATCC 50177 / NandII)</name>
    <dbReference type="NCBI Taxonomy" id="478820"/>
    <lineage>
        <taxon>Eukaryota</taxon>
        <taxon>Sar</taxon>
        <taxon>Stramenopiles</taxon>
        <taxon>Bigyra</taxon>
        <taxon>Opalozoa</taxon>
        <taxon>Opalinata</taxon>
        <taxon>Blastocystidae</taxon>
        <taxon>Blastocystis</taxon>
    </lineage>
</organism>
<reference evidence="1 2" key="1">
    <citation type="submission" date="2016-05" db="EMBL/GenBank/DDBJ databases">
        <title>Nuclear genome of Blastocystis sp. subtype 1 NandII.</title>
        <authorList>
            <person name="Gentekaki E."/>
            <person name="Curtis B."/>
            <person name="Stairs C."/>
            <person name="Eme L."/>
            <person name="Herman E."/>
            <person name="Klimes V."/>
            <person name="Arias M.C."/>
            <person name="Elias M."/>
            <person name="Hilliou F."/>
            <person name="Klute M."/>
            <person name="Malik S.-B."/>
            <person name="Pightling A."/>
            <person name="Rachubinski R."/>
            <person name="Salas D."/>
            <person name="Schlacht A."/>
            <person name="Suga H."/>
            <person name="Archibald J."/>
            <person name="Ball S.G."/>
            <person name="Clark G."/>
            <person name="Dacks J."/>
            <person name="Van Der Giezen M."/>
            <person name="Tsaousis A."/>
            <person name="Roger A."/>
        </authorList>
    </citation>
    <scope>NUCLEOTIDE SEQUENCE [LARGE SCALE GENOMIC DNA]</scope>
    <source>
        <strain evidence="2">ATCC 50177 / NandII</strain>
    </source>
</reference>
<accession>A0A196SMN2</accession>
<keyword evidence="2" id="KW-1185">Reference proteome</keyword>